<evidence type="ECO:0000313" key="2">
    <source>
        <dbReference type="Proteomes" id="UP000181997"/>
    </source>
</evidence>
<dbReference type="OrthoDB" id="2919190at2"/>
<dbReference type="EMBL" id="FMAU01000001">
    <property type="protein sequence ID" value="SCB87794.1"/>
    <property type="molecule type" value="Genomic_DNA"/>
</dbReference>
<gene>
    <name evidence="1" type="ORF">GA0061094_1109</name>
</gene>
<reference evidence="2" key="1">
    <citation type="submission" date="2016-08" db="EMBL/GenBank/DDBJ databases">
        <authorList>
            <person name="Varghese N."/>
            <person name="Submissions Spin"/>
        </authorList>
    </citation>
    <scope>NUCLEOTIDE SEQUENCE [LARGE SCALE GENOMIC DNA]</scope>
    <source>
        <strain evidence="2">SGD-1123</strain>
    </source>
</reference>
<proteinExistence type="predicted"/>
<sequence>MSKQTFLKEDLRKAAQHHRGTWNALQAVEENIQGEKYKEAMLSTVDLLNSIRELDRLAEKKVKQDELEYITQTFVNVMLKRR</sequence>
<protein>
    <submittedName>
        <fullName evidence="1">Uncharacterized protein</fullName>
    </submittedName>
</protein>
<keyword evidence="2" id="KW-1185">Reference proteome</keyword>
<name>A0A0V8HMF1_9BACI</name>
<dbReference type="Proteomes" id="UP000181997">
    <property type="component" value="Unassembled WGS sequence"/>
</dbReference>
<accession>A0A0V8HMF1</accession>
<evidence type="ECO:0000313" key="1">
    <source>
        <dbReference type="EMBL" id="SCB87794.1"/>
    </source>
</evidence>
<organism evidence="1 2">
    <name type="scientific">[Bacillus] enclensis</name>
    <dbReference type="NCBI Taxonomy" id="1402860"/>
    <lineage>
        <taxon>Bacteria</taxon>
        <taxon>Bacillati</taxon>
        <taxon>Bacillota</taxon>
        <taxon>Bacilli</taxon>
        <taxon>Bacillales</taxon>
        <taxon>Bacillaceae</taxon>
        <taxon>Rossellomorea</taxon>
    </lineage>
</organism>
<dbReference type="RefSeq" id="WP_058297771.1">
    <property type="nucleotide sequence ID" value="NZ_FMAU01000001.1"/>
</dbReference>
<dbReference type="AlphaFoldDB" id="A0A0V8HMF1"/>